<evidence type="ECO:0000313" key="2">
    <source>
        <dbReference type="Proteomes" id="UP000003477"/>
    </source>
</evidence>
<dbReference type="Proteomes" id="UP000003477">
    <property type="component" value="Unassembled WGS sequence"/>
</dbReference>
<dbReference type="GeneID" id="88765792"/>
<sequence length="62" mass="7008">MLGSSVIAMIVDVIKQAKKMHNIPCSDCQYFTNDYRLKCPVNPFKATTEAAIDCRDYHIGKN</sequence>
<name>G5J3J2_CROWT</name>
<dbReference type="RefSeq" id="WP_007310380.1">
    <property type="nucleotide sequence ID" value="NZ_AESD01000320.1"/>
</dbReference>
<protein>
    <submittedName>
        <fullName evidence="1">Uncharacterized protein</fullName>
    </submittedName>
</protein>
<dbReference type="AlphaFoldDB" id="G5J3J2"/>
<accession>G5J3J2</accession>
<gene>
    <name evidence="1" type="ORF">CWATWH0003_2068</name>
</gene>
<evidence type="ECO:0000313" key="1">
    <source>
        <dbReference type="EMBL" id="EHJ13255.1"/>
    </source>
</evidence>
<proteinExistence type="predicted"/>
<dbReference type="EMBL" id="AESD01000320">
    <property type="protein sequence ID" value="EHJ13255.1"/>
    <property type="molecule type" value="Genomic_DNA"/>
</dbReference>
<comment type="caution">
    <text evidence="1">The sequence shown here is derived from an EMBL/GenBank/DDBJ whole genome shotgun (WGS) entry which is preliminary data.</text>
</comment>
<reference evidence="1 2" key="1">
    <citation type="journal article" date="2011" name="Front. Microbiol.">
        <title>Two Strains of Crocosphaera watsonii with Highly Conserved Genomes are Distinguished by Strain-Specific Features.</title>
        <authorList>
            <person name="Bench S.R."/>
            <person name="Ilikchyan I.N."/>
            <person name="Tripp H.J."/>
            <person name="Zehr J.P."/>
        </authorList>
    </citation>
    <scope>NUCLEOTIDE SEQUENCE [LARGE SCALE GENOMIC DNA]</scope>
    <source>
        <strain evidence="1 2">WH 0003</strain>
    </source>
</reference>
<organism evidence="1 2">
    <name type="scientific">Crocosphaera watsonii WH 0003</name>
    <dbReference type="NCBI Taxonomy" id="423471"/>
    <lineage>
        <taxon>Bacteria</taxon>
        <taxon>Bacillati</taxon>
        <taxon>Cyanobacteriota</taxon>
        <taxon>Cyanophyceae</taxon>
        <taxon>Oscillatoriophycideae</taxon>
        <taxon>Chroococcales</taxon>
        <taxon>Aphanothecaceae</taxon>
        <taxon>Crocosphaera</taxon>
    </lineage>
</organism>
<dbReference type="PATRIC" id="fig|423471.3.peg.1939"/>